<feature type="region of interest" description="Disordered" evidence="1">
    <location>
        <begin position="1"/>
        <end position="28"/>
    </location>
</feature>
<name>A0A6P2PI41_9BURK</name>
<proteinExistence type="predicted"/>
<sequence>MRLPRKRGDRREAARGRGGVRSRAVRQGFARRNRRVLTHRMHSVPIGRRCGMSTMPGTASETGGRAHRSIAQGFESRRRPDVHTSIGPRFERMPALTVEIHSKASRCRREISTPPDACPAAATLALTCRMHRFATRFGGAISTPLSARALLRSAVRSSRQCKRGSCERVSGAAAGFGADGGVRARALTRLWGSSIHAVARPNEAQVRVWTSPPPDTKNPVNFDGEHRHAIERGCRFRCGQPNPRRLETL</sequence>
<feature type="compositionally biased region" description="Basic residues" evidence="1">
    <location>
        <begin position="18"/>
        <end position="28"/>
    </location>
</feature>
<protein>
    <submittedName>
        <fullName evidence="2">Uncharacterized protein</fullName>
    </submittedName>
</protein>
<dbReference type="EMBL" id="CABVPN010000030">
    <property type="protein sequence ID" value="VWC08734.1"/>
    <property type="molecule type" value="Genomic_DNA"/>
</dbReference>
<reference evidence="2 3" key="1">
    <citation type="submission" date="2019-09" db="EMBL/GenBank/DDBJ databases">
        <authorList>
            <person name="Depoorter E."/>
        </authorList>
    </citation>
    <scope>NUCLEOTIDE SEQUENCE [LARGE SCALE GENOMIC DNA]</scope>
    <source>
        <strain evidence="2">LMG 24065</strain>
    </source>
</reference>
<evidence type="ECO:0000256" key="1">
    <source>
        <dbReference type="SAM" id="MobiDB-lite"/>
    </source>
</evidence>
<evidence type="ECO:0000313" key="2">
    <source>
        <dbReference type="EMBL" id="VWC08734.1"/>
    </source>
</evidence>
<gene>
    <name evidence="2" type="ORF">BDI24065_05242</name>
</gene>
<organism evidence="2 3">
    <name type="scientific">Burkholderia diffusa</name>
    <dbReference type="NCBI Taxonomy" id="488732"/>
    <lineage>
        <taxon>Bacteria</taxon>
        <taxon>Pseudomonadati</taxon>
        <taxon>Pseudomonadota</taxon>
        <taxon>Betaproteobacteria</taxon>
        <taxon>Burkholderiales</taxon>
        <taxon>Burkholderiaceae</taxon>
        <taxon>Burkholderia</taxon>
        <taxon>Burkholderia cepacia complex</taxon>
    </lineage>
</organism>
<accession>A0A6P2PI41</accession>
<dbReference type="Proteomes" id="UP000494125">
    <property type="component" value="Unassembled WGS sequence"/>
</dbReference>
<keyword evidence="3" id="KW-1185">Reference proteome</keyword>
<evidence type="ECO:0000313" key="3">
    <source>
        <dbReference type="Proteomes" id="UP000494125"/>
    </source>
</evidence>
<dbReference type="AlphaFoldDB" id="A0A6P2PI41"/>